<dbReference type="EMBL" id="JBHMFI010000004">
    <property type="protein sequence ID" value="MFB9074924.1"/>
    <property type="molecule type" value="Genomic_DNA"/>
</dbReference>
<evidence type="ECO:0000256" key="1">
    <source>
        <dbReference type="SAM" id="MobiDB-lite"/>
    </source>
</evidence>
<feature type="region of interest" description="Disordered" evidence="1">
    <location>
        <begin position="24"/>
        <end position="71"/>
    </location>
</feature>
<evidence type="ECO:0000313" key="3">
    <source>
        <dbReference type="EMBL" id="MFB9074924.1"/>
    </source>
</evidence>
<name>A0ABV5G7J0_9MICC</name>
<sequence length="71" mass="8010">MPRANCPAGLPVVTAWRHDRVSCREPRHHRTRSGPVLPAGRCPPRRPLPGRARRTGAGRGRRRRFGGAERR</sequence>
<comment type="caution">
    <text evidence="3">The sequence shown here is derived from an EMBL/GenBank/DDBJ whole genome shotgun (WGS) entry which is preliminary data.</text>
</comment>
<organism evidence="3 4">
    <name type="scientific">Citricoccus parietis</name>
    <dbReference type="NCBI Taxonomy" id="592307"/>
    <lineage>
        <taxon>Bacteria</taxon>
        <taxon>Bacillati</taxon>
        <taxon>Actinomycetota</taxon>
        <taxon>Actinomycetes</taxon>
        <taxon>Micrococcales</taxon>
        <taxon>Micrococcaceae</taxon>
        <taxon>Citricoccus</taxon>
    </lineage>
</organism>
<keyword evidence="4" id="KW-1185">Reference proteome</keyword>
<gene>
    <name evidence="2" type="ORF">ACFFX0_00165</name>
    <name evidence="3" type="ORF">ACFFX0_28560</name>
</gene>
<accession>A0ABV5G7J0</accession>
<protein>
    <submittedName>
        <fullName evidence="3">Uncharacterized protein</fullName>
    </submittedName>
</protein>
<feature type="compositionally biased region" description="Basic residues" evidence="1">
    <location>
        <begin position="51"/>
        <end position="65"/>
    </location>
</feature>
<reference evidence="3 4" key="1">
    <citation type="submission" date="2024-09" db="EMBL/GenBank/DDBJ databases">
        <authorList>
            <person name="Sun Q."/>
            <person name="Mori K."/>
        </authorList>
    </citation>
    <scope>NUCLEOTIDE SEQUENCE [LARGE SCALE GENOMIC DNA]</scope>
    <source>
        <strain evidence="3 4">CCM 7609</strain>
    </source>
</reference>
<evidence type="ECO:0000313" key="4">
    <source>
        <dbReference type="Proteomes" id="UP001589575"/>
    </source>
</evidence>
<evidence type="ECO:0000313" key="2">
    <source>
        <dbReference type="EMBL" id="MFB9069696.1"/>
    </source>
</evidence>
<proteinExistence type="predicted"/>
<dbReference type="Proteomes" id="UP001589575">
    <property type="component" value="Unassembled WGS sequence"/>
</dbReference>
<dbReference type="EMBL" id="JBHMFI010000001">
    <property type="protein sequence ID" value="MFB9069696.1"/>
    <property type="molecule type" value="Genomic_DNA"/>
</dbReference>